<accession>A0ABT0VF35</accession>
<sequence>MTLVLAGSTGSLSNLQKFKLEEFSYKSASSASSESSSSASSDNLSVNATNIRKKSSKQQRQINNSSVTEPSNSSTIKKDNKTIKIEIIDTITNQVIRQQLIYGNVGQKVEYNTNQLMKVLNRMGYEEVSSNWAGQTKIRHNQKYQIRVKRRVVNKSLKEETNNREKIVDPFKITDSSDKVITDQVSNQFIKNTRLVSNTPMVVLAQKLNTAGAGGNNISDLEKNFFTLAETTSFGIR</sequence>
<feature type="region of interest" description="Disordered" evidence="1">
    <location>
        <begin position="29"/>
        <end position="76"/>
    </location>
</feature>
<dbReference type="Proteomes" id="UP001057481">
    <property type="component" value="Unassembled WGS sequence"/>
</dbReference>
<evidence type="ECO:0000313" key="4">
    <source>
        <dbReference type="Proteomes" id="UP001057481"/>
    </source>
</evidence>
<name>A0ABT0VF35_9LACO</name>
<evidence type="ECO:0000256" key="1">
    <source>
        <dbReference type="SAM" id="MobiDB-lite"/>
    </source>
</evidence>
<evidence type="ECO:0000313" key="3">
    <source>
        <dbReference type="EMBL" id="MCM2436467.1"/>
    </source>
</evidence>
<dbReference type="Gene3D" id="3.10.20.470">
    <property type="match status" value="1"/>
</dbReference>
<evidence type="ECO:0000259" key="2">
    <source>
        <dbReference type="Pfam" id="PF17965"/>
    </source>
</evidence>
<reference evidence="3" key="1">
    <citation type="submission" date="2021-04" db="EMBL/GenBank/DDBJ databases">
        <title>Taxonomic assessment of Weissella genus.</title>
        <authorList>
            <person name="Fanelli F."/>
            <person name="Chieffi D."/>
            <person name="Dell'Aquila A."/>
            <person name="Gyu-Sung C."/>
            <person name="Franz C.M.A.P."/>
            <person name="Fusco V."/>
        </authorList>
    </citation>
    <scope>NUCLEOTIDE SEQUENCE</scope>
    <source>
        <strain evidence="3">LMG 25373</strain>
    </source>
</reference>
<feature type="compositionally biased region" description="Low complexity" evidence="1">
    <location>
        <begin position="29"/>
        <end position="41"/>
    </location>
</feature>
<feature type="compositionally biased region" description="Polar residues" evidence="1">
    <location>
        <begin position="58"/>
        <end position="74"/>
    </location>
</feature>
<dbReference type="Pfam" id="PF17965">
    <property type="entry name" value="MucBP_2"/>
    <property type="match status" value="1"/>
</dbReference>
<gene>
    <name evidence="3" type="ORF">KAK10_00765</name>
</gene>
<keyword evidence="4" id="KW-1185">Reference proteome</keyword>
<dbReference type="EMBL" id="JAGMVS010000037">
    <property type="protein sequence ID" value="MCM2436467.1"/>
    <property type="molecule type" value="Genomic_DNA"/>
</dbReference>
<dbReference type="RefSeq" id="WP_205142917.1">
    <property type="nucleotide sequence ID" value="NZ_JAFBDN010000002.1"/>
</dbReference>
<organism evidence="3 4">
    <name type="scientific">Periweissella beninensis</name>
    <dbReference type="NCBI Taxonomy" id="504936"/>
    <lineage>
        <taxon>Bacteria</taxon>
        <taxon>Bacillati</taxon>
        <taxon>Bacillota</taxon>
        <taxon>Bacilli</taxon>
        <taxon>Lactobacillales</taxon>
        <taxon>Lactobacillaceae</taxon>
        <taxon>Periweissella</taxon>
    </lineage>
</organism>
<comment type="caution">
    <text evidence="3">The sequence shown here is derived from an EMBL/GenBank/DDBJ whole genome shotgun (WGS) entry which is preliminary data.</text>
</comment>
<dbReference type="InterPro" id="IPR041558">
    <property type="entry name" value="MucBP_2"/>
</dbReference>
<feature type="domain" description="Mucin binding" evidence="2">
    <location>
        <begin position="82"/>
        <end position="149"/>
    </location>
</feature>
<protein>
    <recommendedName>
        <fullName evidence="2">Mucin binding domain-containing protein</fullName>
    </recommendedName>
</protein>
<proteinExistence type="predicted"/>